<sequence length="151" mass="16575">MMTYYVTADLDRAPTAQEAKEIGVPRAKIFLGRVKAIVAADSYKEACERGRECITGCITEGRTISNIGCMPVADAKKLGDDEIYKSYPTTTWLLYYRLKSGMTQAELARKSGVYIRQIQKVESGEIETGNMAVKNLLALADALGVDAKDLL</sequence>
<dbReference type="SMART" id="SM00530">
    <property type="entry name" value="HTH_XRE"/>
    <property type="match status" value="1"/>
</dbReference>
<dbReference type="EMBL" id="BK015598">
    <property type="protein sequence ID" value="DAE15018.1"/>
    <property type="molecule type" value="Genomic_DNA"/>
</dbReference>
<dbReference type="PROSITE" id="PS50943">
    <property type="entry name" value="HTH_CROC1"/>
    <property type="match status" value="1"/>
</dbReference>
<dbReference type="InterPro" id="IPR010982">
    <property type="entry name" value="Lambda_DNA-bd_dom_sf"/>
</dbReference>
<reference evidence="2" key="1">
    <citation type="journal article" date="2021" name="Proc. Natl. Acad. Sci. U.S.A.">
        <title>A Catalog of Tens of Thousands of Viruses from Human Metagenomes Reveals Hidden Associations with Chronic Diseases.</title>
        <authorList>
            <person name="Tisza M.J."/>
            <person name="Buck C.B."/>
        </authorList>
    </citation>
    <scope>NUCLEOTIDE SEQUENCE</scope>
    <source>
        <strain evidence="2">Cty3u30</strain>
    </source>
</reference>
<feature type="domain" description="HTH cro/C1-type" evidence="1">
    <location>
        <begin position="93"/>
        <end position="150"/>
    </location>
</feature>
<dbReference type="InterPro" id="IPR001387">
    <property type="entry name" value="Cro/C1-type_HTH"/>
</dbReference>
<accession>A0A8S5Q7U3</accession>
<protein>
    <submittedName>
        <fullName evidence="2">Transcriptional regulator, y4mF family</fullName>
    </submittedName>
</protein>
<name>A0A8S5Q7U3_9CAUD</name>
<evidence type="ECO:0000259" key="1">
    <source>
        <dbReference type="PROSITE" id="PS50943"/>
    </source>
</evidence>
<dbReference type="SUPFAM" id="SSF47413">
    <property type="entry name" value="lambda repressor-like DNA-binding domains"/>
    <property type="match status" value="1"/>
</dbReference>
<organism evidence="2">
    <name type="scientific">Siphoviridae sp. cty3u30</name>
    <dbReference type="NCBI Taxonomy" id="2825744"/>
    <lineage>
        <taxon>Viruses</taxon>
        <taxon>Duplodnaviria</taxon>
        <taxon>Heunggongvirae</taxon>
        <taxon>Uroviricota</taxon>
        <taxon>Caudoviricetes</taxon>
    </lineage>
</organism>
<dbReference type="Pfam" id="PF01381">
    <property type="entry name" value="HTH_3"/>
    <property type="match status" value="1"/>
</dbReference>
<dbReference type="GO" id="GO:0003677">
    <property type="term" value="F:DNA binding"/>
    <property type="evidence" value="ECO:0007669"/>
    <property type="project" value="InterPro"/>
</dbReference>
<evidence type="ECO:0000313" key="2">
    <source>
        <dbReference type="EMBL" id="DAE15018.1"/>
    </source>
</evidence>
<dbReference type="CDD" id="cd00093">
    <property type="entry name" value="HTH_XRE"/>
    <property type="match status" value="1"/>
</dbReference>
<dbReference type="Gene3D" id="1.10.260.40">
    <property type="entry name" value="lambda repressor-like DNA-binding domains"/>
    <property type="match status" value="1"/>
</dbReference>
<proteinExistence type="predicted"/>